<organism evidence="2 3">
    <name type="scientific">Gossypium arboreum</name>
    <name type="common">Tree cotton</name>
    <name type="synonym">Gossypium nanking</name>
    <dbReference type="NCBI Taxonomy" id="29729"/>
    <lineage>
        <taxon>Eukaryota</taxon>
        <taxon>Viridiplantae</taxon>
        <taxon>Streptophyta</taxon>
        <taxon>Embryophyta</taxon>
        <taxon>Tracheophyta</taxon>
        <taxon>Spermatophyta</taxon>
        <taxon>Magnoliopsida</taxon>
        <taxon>eudicotyledons</taxon>
        <taxon>Gunneridae</taxon>
        <taxon>Pentapetalae</taxon>
        <taxon>rosids</taxon>
        <taxon>malvids</taxon>
        <taxon>Malvales</taxon>
        <taxon>Malvaceae</taxon>
        <taxon>Malvoideae</taxon>
        <taxon>Gossypium</taxon>
    </lineage>
</organism>
<proteinExistence type="predicted"/>
<evidence type="ECO:0000256" key="1">
    <source>
        <dbReference type="SAM" id="MobiDB-lite"/>
    </source>
</evidence>
<feature type="region of interest" description="Disordered" evidence="1">
    <location>
        <begin position="74"/>
        <end position="138"/>
    </location>
</feature>
<reference evidence="2 3" key="1">
    <citation type="submission" date="2023-03" db="EMBL/GenBank/DDBJ databases">
        <title>WGS of Gossypium arboreum.</title>
        <authorList>
            <person name="Yu D."/>
        </authorList>
    </citation>
    <scope>NUCLEOTIDE SEQUENCE [LARGE SCALE GENOMIC DNA]</scope>
    <source>
        <tissue evidence="2">Leaf</tissue>
    </source>
</reference>
<feature type="compositionally biased region" description="Basic residues" evidence="1">
    <location>
        <begin position="105"/>
        <end position="130"/>
    </location>
</feature>
<accession>A0ABR0PDH9</accession>
<dbReference type="Proteomes" id="UP001358586">
    <property type="component" value="Chromosome 7"/>
</dbReference>
<sequence length="138" mass="15759">MFEDGIFADKEDTVVEKKVATAEEKVIAEEEEVAKNEKEREEEDSVVNIVTAPESAGENTDNLERAQARLVKVSEVASPTQEVANDVGVKPETEEQSEDRAKPKENKRKCFKDKKLKREDKKRRRKKHRVTTSMAEDN</sequence>
<keyword evidence="3" id="KW-1185">Reference proteome</keyword>
<gene>
    <name evidence="2" type="ORF">PVK06_024300</name>
</gene>
<dbReference type="EMBL" id="JARKNE010000007">
    <property type="protein sequence ID" value="KAK5819318.1"/>
    <property type="molecule type" value="Genomic_DNA"/>
</dbReference>
<protein>
    <submittedName>
        <fullName evidence="2">Uncharacterized protein</fullName>
    </submittedName>
</protein>
<evidence type="ECO:0000313" key="2">
    <source>
        <dbReference type="EMBL" id="KAK5819318.1"/>
    </source>
</evidence>
<name>A0ABR0PDH9_GOSAR</name>
<comment type="caution">
    <text evidence="2">The sequence shown here is derived from an EMBL/GenBank/DDBJ whole genome shotgun (WGS) entry which is preliminary data.</text>
</comment>
<feature type="compositionally biased region" description="Basic and acidic residues" evidence="1">
    <location>
        <begin position="89"/>
        <end position="104"/>
    </location>
</feature>
<evidence type="ECO:0000313" key="3">
    <source>
        <dbReference type="Proteomes" id="UP001358586"/>
    </source>
</evidence>